<dbReference type="Proteomes" id="UP000193411">
    <property type="component" value="Unassembled WGS sequence"/>
</dbReference>
<comment type="caution">
    <text evidence="1">The sequence shown here is derived from an EMBL/GenBank/DDBJ whole genome shotgun (WGS) entry which is preliminary data.</text>
</comment>
<dbReference type="OrthoDB" id="2439535at2759"/>
<dbReference type="AlphaFoldDB" id="A0A1Y2H8V0"/>
<dbReference type="STRING" id="765915.A0A1Y2H8V0"/>
<keyword evidence="2" id="KW-1185">Reference proteome</keyword>
<accession>A0A1Y2H8V0</accession>
<sequence>MGLYSRIVKKALDKFNNHTTNHSAMAYFDGTCAFNPEFVYSSTERHSLLYYKLPVFQDPRPDLVREWVRYVAQANEHAAEIISGNRDGTLGMYPTLFQLAWFYIHLPVSNAEVERSFSKLSKPQDFDRQNMTYEFRKDVVVDV</sequence>
<organism evidence="1 2">
    <name type="scientific">Catenaria anguillulae PL171</name>
    <dbReference type="NCBI Taxonomy" id="765915"/>
    <lineage>
        <taxon>Eukaryota</taxon>
        <taxon>Fungi</taxon>
        <taxon>Fungi incertae sedis</taxon>
        <taxon>Blastocladiomycota</taxon>
        <taxon>Blastocladiomycetes</taxon>
        <taxon>Blastocladiales</taxon>
        <taxon>Catenariaceae</taxon>
        <taxon>Catenaria</taxon>
    </lineage>
</organism>
<proteinExistence type="predicted"/>
<dbReference type="EMBL" id="MCFL01000086">
    <property type="protein sequence ID" value="ORZ30381.1"/>
    <property type="molecule type" value="Genomic_DNA"/>
</dbReference>
<evidence type="ECO:0008006" key="3">
    <source>
        <dbReference type="Google" id="ProtNLM"/>
    </source>
</evidence>
<reference evidence="1 2" key="1">
    <citation type="submission" date="2016-07" db="EMBL/GenBank/DDBJ databases">
        <title>Pervasive Adenine N6-methylation of Active Genes in Fungi.</title>
        <authorList>
            <consortium name="DOE Joint Genome Institute"/>
            <person name="Mondo S.J."/>
            <person name="Dannebaum R.O."/>
            <person name="Kuo R.C."/>
            <person name="Labutti K."/>
            <person name="Haridas S."/>
            <person name="Kuo A."/>
            <person name="Salamov A."/>
            <person name="Ahrendt S.R."/>
            <person name="Lipzen A."/>
            <person name="Sullivan W."/>
            <person name="Andreopoulos W.B."/>
            <person name="Clum A."/>
            <person name="Lindquist E."/>
            <person name="Daum C."/>
            <person name="Ramamoorthy G.K."/>
            <person name="Gryganskyi A."/>
            <person name="Culley D."/>
            <person name="Magnuson J.K."/>
            <person name="James T.Y."/>
            <person name="O'Malley M.A."/>
            <person name="Stajich J.E."/>
            <person name="Spatafora J.W."/>
            <person name="Visel A."/>
            <person name="Grigoriev I.V."/>
        </authorList>
    </citation>
    <scope>NUCLEOTIDE SEQUENCE [LARGE SCALE GENOMIC DNA]</scope>
    <source>
        <strain evidence="1 2">PL171</strain>
    </source>
</reference>
<protein>
    <recommendedName>
        <fullName evidence="3">HAT C-terminal dimerisation domain-containing protein</fullName>
    </recommendedName>
</protein>
<evidence type="ECO:0000313" key="2">
    <source>
        <dbReference type="Proteomes" id="UP000193411"/>
    </source>
</evidence>
<name>A0A1Y2H8V0_9FUNG</name>
<gene>
    <name evidence="1" type="ORF">BCR44DRAFT_1464717</name>
</gene>
<evidence type="ECO:0000313" key="1">
    <source>
        <dbReference type="EMBL" id="ORZ30381.1"/>
    </source>
</evidence>